<dbReference type="REBASE" id="145143">
    <property type="entry name" value="M.Bsp172ORF6540P"/>
</dbReference>
<dbReference type="PROSITE" id="PS00094">
    <property type="entry name" value="C5_MTASE_1"/>
    <property type="match status" value="1"/>
</dbReference>
<evidence type="ECO:0000256" key="6">
    <source>
        <dbReference type="PROSITE-ProRule" id="PRU01016"/>
    </source>
</evidence>
<evidence type="ECO:0000313" key="10">
    <source>
        <dbReference type="Proteomes" id="UP000076852"/>
    </source>
</evidence>
<keyword evidence="2 6" id="KW-0808">Transferase</keyword>
<dbReference type="Pfam" id="PF00145">
    <property type="entry name" value="DNA_methylase"/>
    <property type="match status" value="1"/>
</dbReference>
<dbReference type="InterPro" id="IPR029063">
    <property type="entry name" value="SAM-dependent_MTases_sf"/>
</dbReference>
<evidence type="ECO:0000256" key="5">
    <source>
        <dbReference type="ARBA" id="ARBA00047422"/>
    </source>
</evidence>
<dbReference type="PANTHER" id="PTHR46098:SF1">
    <property type="entry name" value="TRNA (CYTOSINE(38)-C(5))-METHYLTRANSFERASE"/>
    <property type="match status" value="1"/>
</dbReference>
<evidence type="ECO:0000256" key="8">
    <source>
        <dbReference type="RuleBase" id="RU000417"/>
    </source>
</evidence>
<comment type="catalytic activity">
    <reaction evidence="5 8">
        <text>a 2'-deoxycytidine in DNA + S-adenosyl-L-methionine = a 5-methyl-2'-deoxycytidine in DNA + S-adenosyl-L-homocysteine + H(+)</text>
        <dbReference type="Rhea" id="RHEA:13681"/>
        <dbReference type="Rhea" id="RHEA-COMP:11369"/>
        <dbReference type="Rhea" id="RHEA-COMP:11370"/>
        <dbReference type="ChEBI" id="CHEBI:15378"/>
        <dbReference type="ChEBI" id="CHEBI:57856"/>
        <dbReference type="ChEBI" id="CHEBI:59789"/>
        <dbReference type="ChEBI" id="CHEBI:85452"/>
        <dbReference type="ChEBI" id="CHEBI:85454"/>
        <dbReference type="EC" id="2.1.1.37"/>
    </reaction>
</comment>
<keyword evidence="1 6" id="KW-0489">Methyltransferase</keyword>
<dbReference type="SUPFAM" id="SSF53335">
    <property type="entry name" value="S-adenosyl-L-methionine-dependent methyltransferases"/>
    <property type="match status" value="1"/>
</dbReference>
<keyword evidence="4" id="KW-0680">Restriction system</keyword>
<feature type="active site" evidence="6">
    <location>
        <position position="97"/>
    </location>
</feature>
<dbReference type="Proteomes" id="UP000076852">
    <property type="component" value="Chromosome 1"/>
</dbReference>
<dbReference type="GO" id="GO:0003886">
    <property type="term" value="F:DNA (cytosine-5-)-methyltransferase activity"/>
    <property type="evidence" value="ECO:0007669"/>
    <property type="project" value="UniProtKB-EC"/>
</dbReference>
<dbReference type="PROSITE" id="PS51679">
    <property type="entry name" value="SAM_MT_C5"/>
    <property type="match status" value="1"/>
</dbReference>
<dbReference type="STRING" id="1804984.AYM40_06540"/>
<accession>A0A160FIR3</accession>
<dbReference type="Gene3D" id="3.40.50.150">
    <property type="entry name" value="Vaccinia Virus protein VP39"/>
    <property type="match status" value="1"/>
</dbReference>
<dbReference type="GO" id="GO:0032259">
    <property type="term" value="P:methylation"/>
    <property type="evidence" value="ECO:0007669"/>
    <property type="project" value="UniProtKB-KW"/>
</dbReference>
<keyword evidence="10" id="KW-1185">Reference proteome</keyword>
<dbReference type="InterPro" id="IPR018117">
    <property type="entry name" value="C5_DNA_meth_AS"/>
</dbReference>
<proteinExistence type="inferred from homology"/>
<comment type="similarity">
    <text evidence="6 7">Belongs to the class I-like SAM-binding methyltransferase superfamily. C5-methyltransferase family.</text>
</comment>
<evidence type="ECO:0000256" key="7">
    <source>
        <dbReference type="RuleBase" id="RU000416"/>
    </source>
</evidence>
<dbReference type="OrthoDB" id="9813719at2"/>
<evidence type="ECO:0000256" key="2">
    <source>
        <dbReference type="ARBA" id="ARBA00022679"/>
    </source>
</evidence>
<sequence>MPLEESRNAQLNVVELFAGVGGFRLGLEAVHASPFVITLSNQYEPARKVQHASNVYRSHWPDGVHLNEDIATVLASEEGQRTIRVAAPDVVVGGFPCQDYSVAKPLSHSKGLDGRKGVLWWSIATLLRQCIDDGQPVKFVVLENVDRLLSSPASCRGRDFSMVLSTLYGLGYAVEWRVVNAAEYGFPQSRRRIFIVAYHQSTGVYRRMMKELATDTEWHRQAVLTAAFPCTLVTPLDAVNPCMTIRNEPFAQQLRYAPLSNGKSRFANAGFMAEGQVWSCRVTTDVPDDYAGFTGSSSARTLGDVISKTSLVPTSFYVRGEAEERWRLAKGAKSIPRDKNGFSYTYSEGAMPYPDRLDRPARTIITSEGGASATRTKHVIREASGLLRRLVPEELEELHHFPRGFTDREGVSDITRAMLMGNALVTGLVTRIGTALVAAIAKK</sequence>
<dbReference type="AlphaFoldDB" id="A0A160FIR3"/>
<dbReference type="InterPro" id="IPR050750">
    <property type="entry name" value="C5-MTase"/>
</dbReference>
<protein>
    <recommendedName>
        <fullName evidence="8">Cytosine-specific methyltransferase</fullName>
        <ecNumber evidence="8">2.1.1.37</ecNumber>
    </recommendedName>
</protein>
<dbReference type="EC" id="2.1.1.37" evidence="8"/>
<dbReference type="GO" id="GO:0009307">
    <property type="term" value="P:DNA restriction-modification system"/>
    <property type="evidence" value="ECO:0007669"/>
    <property type="project" value="UniProtKB-KW"/>
</dbReference>
<evidence type="ECO:0000313" key="9">
    <source>
        <dbReference type="EMBL" id="ANB72065.1"/>
    </source>
</evidence>
<evidence type="ECO:0000256" key="1">
    <source>
        <dbReference type="ARBA" id="ARBA00022603"/>
    </source>
</evidence>
<dbReference type="PRINTS" id="PR00105">
    <property type="entry name" value="C5METTRFRASE"/>
</dbReference>
<organism evidence="9 10">
    <name type="scientific">Paraburkholderia phytofirmans OLGA172</name>
    <dbReference type="NCBI Taxonomy" id="1417228"/>
    <lineage>
        <taxon>Bacteria</taxon>
        <taxon>Pseudomonadati</taxon>
        <taxon>Pseudomonadota</taxon>
        <taxon>Betaproteobacteria</taxon>
        <taxon>Burkholderiales</taxon>
        <taxon>Burkholderiaceae</taxon>
        <taxon>Paraburkholderia</taxon>
    </lineage>
</organism>
<reference evidence="9 10" key="1">
    <citation type="journal article" date="2016" name="Gene">
        <title>PacBio SMRT assembly of a complex multi-replicon genome reveals chlorocatechol degradative operon in a region of genome plasticity.</title>
        <authorList>
            <person name="Ricker N."/>
            <person name="Shen S.Y."/>
            <person name="Goordial J."/>
            <person name="Jin S."/>
            <person name="Fulthorpe R.R."/>
        </authorList>
    </citation>
    <scope>NUCLEOTIDE SEQUENCE [LARGE SCALE GENOMIC DNA]</scope>
    <source>
        <strain evidence="9 10">OLGA172</strain>
    </source>
</reference>
<evidence type="ECO:0000256" key="3">
    <source>
        <dbReference type="ARBA" id="ARBA00022691"/>
    </source>
</evidence>
<gene>
    <name evidence="9" type="ORF">AYM40_06540</name>
</gene>
<dbReference type="EMBL" id="CP014578">
    <property type="protein sequence ID" value="ANB72065.1"/>
    <property type="molecule type" value="Genomic_DNA"/>
</dbReference>
<evidence type="ECO:0000256" key="4">
    <source>
        <dbReference type="ARBA" id="ARBA00022747"/>
    </source>
</evidence>
<dbReference type="NCBIfam" id="TIGR00675">
    <property type="entry name" value="dcm"/>
    <property type="match status" value="1"/>
</dbReference>
<dbReference type="PANTHER" id="PTHR46098">
    <property type="entry name" value="TRNA (CYTOSINE(38)-C(5))-METHYLTRANSFERASE"/>
    <property type="match status" value="1"/>
</dbReference>
<dbReference type="InterPro" id="IPR001525">
    <property type="entry name" value="C5_MeTfrase"/>
</dbReference>
<dbReference type="KEGG" id="buz:AYM40_06540"/>
<keyword evidence="3 6" id="KW-0949">S-adenosyl-L-methionine</keyword>
<name>A0A160FIR3_9BURK</name>
<dbReference type="RefSeq" id="WP_063495511.1">
    <property type="nucleotide sequence ID" value="NZ_CP014578.1"/>
</dbReference>